<feature type="region of interest" description="Disordered" evidence="15">
    <location>
        <begin position="672"/>
        <end position="700"/>
    </location>
</feature>
<keyword evidence="6" id="KW-0677">Repeat</keyword>
<keyword evidence="13" id="KW-0472">Membrane</keyword>
<evidence type="ECO:0000256" key="10">
    <source>
        <dbReference type="ARBA" id="ARBA00023159"/>
    </source>
</evidence>
<evidence type="ECO:0000256" key="14">
    <source>
        <dbReference type="ARBA" id="ARBA00029480"/>
    </source>
</evidence>
<dbReference type="InterPro" id="IPR013783">
    <property type="entry name" value="Ig-like_fold"/>
</dbReference>
<feature type="compositionally biased region" description="Low complexity" evidence="15">
    <location>
        <begin position="207"/>
        <end position="219"/>
    </location>
</feature>
<evidence type="ECO:0000256" key="3">
    <source>
        <dbReference type="ARBA" id="ARBA00008267"/>
    </source>
</evidence>
<keyword evidence="7" id="KW-0805">Transcription regulation</keyword>
<dbReference type="PANTHER" id="PTHR23335">
    <property type="entry name" value="CALMODULIN-BINDING TRANSCRIPTION ACTIVATOR CAMTA"/>
    <property type="match status" value="1"/>
</dbReference>
<feature type="compositionally biased region" description="Polar residues" evidence="15">
    <location>
        <begin position="1043"/>
        <end position="1058"/>
    </location>
</feature>
<feature type="compositionally biased region" description="Polar residues" evidence="15">
    <location>
        <begin position="610"/>
        <end position="624"/>
    </location>
</feature>
<feature type="region of interest" description="Disordered" evidence="15">
    <location>
        <begin position="1043"/>
        <end position="1088"/>
    </location>
</feature>
<dbReference type="Gene3D" id="2.60.40.10">
    <property type="entry name" value="Immunoglobulins"/>
    <property type="match status" value="1"/>
</dbReference>
<evidence type="ECO:0000259" key="16">
    <source>
        <dbReference type="PROSITE" id="PS51437"/>
    </source>
</evidence>
<reference evidence="17" key="1">
    <citation type="submission" date="2022-12" db="EMBL/GenBank/DDBJ databases">
        <title>Genome assemblies of Blomia tropicalis.</title>
        <authorList>
            <person name="Cui Y."/>
        </authorList>
    </citation>
    <scope>NUCLEOTIDE SEQUENCE</scope>
    <source>
        <tissue evidence="17">Adult mites</tissue>
    </source>
</reference>
<keyword evidence="18" id="KW-1185">Reference proteome</keyword>
<keyword evidence="12" id="KW-0539">Nucleus</keyword>
<feature type="compositionally biased region" description="Polar residues" evidence="15">
    <location>
        <begin position="1334"/>
        <end position="1351"/>
    </location>
</feature>
<dbReference type="PANTHER" id="PTHR23335:SF1">
    <property type="entry name" value="CALMODULIN-BINDING TRANSCRIPTION ACTIVATOR, ISOFORM F"/>
    <property type="match status" value="1"/>
</dbReference>
<feature type="compositionally biased region" description="Low complexity" evidence="15">
    <location>
        <begin position="579"/>
        <end position="609"/>
    </location>
</feature>
<keyword evidence="11" id="KW-0804">Transcription</keyword>
<protein>
    <recommendedName>
        <fullName evidence="16">CG-1 domain-containing protein</fullName>
    </recommendedName>
</protein>
<feature type="region of interest" description="Disordered" evidence="15">
    <location>
        <begin position="292"/>
        <end position="311"/>
    </location>
</feature>
<comment type="similarity">
    <text evidence="3">Belongs to the CAMTA family.</text>
</comment>
<dbReference type="Proteomes" id="UP001142055">
    <property type="component" value="Chromosome 2"/>
</dbReference>
<evidence type="ECO:0000256" key="4">
    <source>
        <dbReference type="ARBA" id="ARBA00022483"/>
    </source>
</evidence>
<dbReference type="InterPro" id="IPR036770">
    <property type="entry name" value="Ankyrin_rpt-contain_sf"/>
</dbReference>
<keyword evidence="10" id="KW-0010">Activator</keyword>
<evidence type="ECO:0000313" key="17">
    <source>
        <dbReference type="EMBL" id="KAJ6220711.1"/>
    </source>
</evidence>
<feature type="compositionally biased region" description="Low complexity" evidence="15">
    <location>
        <begin position="266"/>
        <end position="283"/>
    </location>
</feature>
<dbReference type="SUPFAM" id="SSF48403">
    <property type="entry name" value="Ankyrin repeat"/>
    <property type="match status" value="1"/>
</dbReference>
<dbReference type="CDD" id="cd00102">
    <property type="entry name" value="IPT"/>
    <property type="match status" value="1"/>
</dbReference>
<dbReference type="Pfam" id="PF03859">
    <property type="entry name" value="CG-1"/>
    <property type="match status" value="1"/>
</dbReference>
<dbReference type="FunFam" id="2.60.40.10:FF:000089">
    <property type="entry name" value="calmodulin-binding transcription activator 2 isoform X1"/>
    <property type="match status" value="1"/>
</dbReference>
<dbReference type="EMBL" id="JAPWDV010000002">
    <property type="protein sequence ID" value="KAJ6220711.1"/>
    <property type="molecule type" value="Genomic_DNA"/>
</dbReference>
<dbReference type="Gene3D" id="1.25.40.20">
    <property type="entry name" value="Ankyrin repeat-containing domain"/>
    <property type="match status" value="1"/>
</dbReference>
<evidence type="ECO:0000256" key="13">
    <source>
        <dbReference type="ARBA" id="ARBA00023298"/>
    </source>
</evidence>
<dbReference type="GO" id="GO:0003712">
    <property type="term" value="F:transcription coregulator activity"/>
    <property type="evidence" value="ECO:0007669"/>
    <property type="project" value="TreeGrafter"/>
</dbReference>
<keyword evidence="9" id="KW-0040">ANK repeat</keyword>
<feature type="compositionally biased region" description="Acidic residues" evidence="15">
    <location>
        <begin position="1321"/>
        <end position="1331"/>
    </location>
</feature>
<feature type="region of interest" description="Disordered" evidence="15">
    <location>
        <begin position="1319"/>
        <end position="1351"/>
    </location>
</feature>
<dbReference type="SMART" id="SM01076">
    <property type="entry name" value="CG-1"/>
    <property type="match status" value="1"/>
</dbReference>
<feature type="compositionally biased region" description="Polar residues" evidence="15">
    <location>
        <begin position="250"/>
        <end position="265"/>
    </location>
</feature>
<dbReference type="InterPro" id="IPR002909">
    <property type="entry name" value="IPT_dom"/>
</dbReference>
<dbReference type="GO" id="GO:0006357">
    <property type="term" value="P:regulation of transcription by RNA polymerase II"/>
    <property type="evidence" value="ECO:0007669"/>
    <property type="project" value="TreeGrafter"/>
</dbReference>
<evidence type="ECO:0000256" key="5">
    <source>
        <dbReference type="ARBA" id="ARBA00022537"/>
    </source>
</evidence>
<evidence type="ECO:0000256" key="2">
    <source>
        <dbReference type="ARBA" id="ARBA00004175"/>
    </source>
</evidence>
<dbReference type="PROSITE" id="PS51437">
    <property type="entry name" value="CG_1"/>
    <property type="match status" value="1"/>
</dbReference>
<feature type="compositionally biased region" description="Basic and acidic residues" evidence="15">
    <location>
        <begin position="757"/>
        <end position="769"/>
    </location>
</feature>
<evidence type="ECO:0000256" key="12">
    <source>
        <dbReference type="ARBA" id="ARBA00023242"/>
    </source>
</evidence>
<feature type="compositionally biased region" description="Polar residues" evidence="15">
    <location>
        <begin position="292"/>
        <end position="305"/>
    </location>
</feature>
<evidence type="ECO:0000256" key="7">
    <source>
        <dbReference type="ARBA" id="ARBA00023015"/>
    </source>
</evidence>
<comment type="subunit">
    <text evidence="14">May interact with calmodulin.</text>
</comment>
<keyword evidence="8" id="KW-0528">Neurotoxin</keyword>
<feature type="domain" description="CG-1" evidence="16">
    <location>
        <begin position="1"/>
        <end position="96"/>
    </location>
</feature>
<evidence type="ECO:0000256" key="11">
    <source>
        <dbReference type="ARBA" id="ARBA00023163"/>
    </source>
</evidence>
<dbReference type="InterPro" id="IPR005559">
    <property type="entry name" value="CG-1_dom"/>
</dbReference>
<feature type="region of interest" description="Disordered" evidence="15">
    <location>
        <begin position="566"/>
        <end position="643"/>
    </location>
</feature>
<dbReference type="GO" id="GO:0003690">
    <property type="term" value="F:double-stranded DNA binding"/>
    <property type="evidence" value="ECO:0007669"/>
    <property type="project" value="TreeGrafter"/>
</dbReference>
<dbReference type="GO" id="GO:0044231">
    <property type="term" value="C:host cell presynaptic membrane"/>
    <property type="evidence" value="ECO:0007669"/>
    <property type="project" value="UniProtKB-KW"/>
</dbReference>
<organism evidence="17 18">
    <name type="scientific">Blomia tropicalis</name>
    <name type="common">Mite</name>
    <dbReference type="NCBI Taxonomy" id="40697"/>
    <lineage>
        <taxon>Eukaryota</taxon>
        <taxon>Metazoa</taxon>
        <taxon>Ecdysozoa</taxon>
        <taxon>Arthropoda</taxon>
        <taxon>Chelicerata</taxon>
        <taxon>Arachnida</taxon>
        <taxon>Acari</taxon>
        <taxon>Acariformes</taxon>
        <taxon>Sarcoptiformes</taxon>
        <taxon>Astigmata</taxon>
        <taxon>Glycyphagoidea</taxon>
        <taxon>Echimyopodidae</taxon>
        <taxon>Blomia</taxon>
    </lineage>
</organism>
<dbReference type="Pfam" id="PF01833">
    <property type="entry name" value="TIG"/>
    <property type="match status" value="1"/>
</dbReference>
<evidence type="ECO:0000256" key="15">
    <source>
        <dbReference type="SAM" id="MobiDB-lite"/>
    </source>
</evidence>
<comment type="subcellular location">
    <subcellularLocation>
        <location evidence="1">Nucleus</location>
    </subcellularLocation>
    <subcellularLocation>
        <location evidence="2">Target cell membrane</location>
    </subcellularLocation>
</comment>
<dbReference type="GO" id="GO:0006887">
    <property type="term" value="P:exocytosis"/>
    <property type="evidence" value="ECO:0007669"/>
    <property type="project" value="UniProtKB-KW"/>
</dbReference>
<dbReference type="InterPro" id="IPR014756">
    <property type="entry name" value="Ig_E-set"/>
</dbReference>
<dbReference type="GO" id="GO:0005634">
    <property type="term" value="C:nucleus"/>
    <property type="evidence" value="ECO:0007669"/>
    <property type="project" value="UniProtKB-SubCell"/>
</dbReference>
<feature type="region of interest" description="Disordered" evidence="15">
    <location>
        <begin position="206"/>
        <end position="283"/>
    </location>
</feature>
<keyword evidence="8" id="KW-0638">Presynaptic neurotoxin</keyword>
<feature type="region of interest" description="Disordered" evidence="15">
    <location>
        <begin position="725"/>
        <end position="773"/>
    </location>
</feature>
<gene>
    <name evidence="17" type="ORF">RDWZM_006523</name>
</gene>
<dbReference type="GO" id="GO:0044218">
    <property type="term" value="C:other organism cell membrane"/>
    <property type="evidence" value="ECO:0007669"/>
    <property type="project" value="UniProtKB-KW"/>
</dbReference>
<evidence type="ECO:0000256" key="8">
    <source>
        <dbReference type="ARBA" id="ARBA00023028"/>
    </source>
</evidence>
<evidence type="ECO:0000256" key="6">
    <source>
        <dbReference type="ARBA" id="ARBA00022737"/>
    </source>
</evidence>
<feature type="region of interest" description="Disordered" evidence="15">
    <location>
        <begin position="469"/>
        <end position="490"/>
    </location>
</feature>
<dbReference type="SUPFAM" id="SSF81296">
    <property type="entry name" value="E set domains"/>
    <property type="match status" value="1"/>
</dbReference>
<keyword evidence="5" id="KW-1052">Target cell membrane</keyword>
<proteinExistence type="inferred from homology"/>
<comment type="caution">
    <text evidence="17">The sequence shown here is derived from an EMBL/GenBank/DDBJ whole genome shotgun (WGS) entry which is preliminary data.</text>
</comment>
<keyword evidence="13" id="KW-1053">Target membrane</keyword>
<name>A0A9Q0M795_BLOTA</name>
<accession>A0A9Q0M795</accession>
<evidence type="ECO:0000256" key="1">
    <source>
        <dbReference type="ARBA" id="ARBA00004123"/>
    </source>
</evidence>
<feature type="compositionally biased region" description="Low complexity" evidence="15">
    <location>
        <begin position="625"/>
        <end position="643"/>
    </location>
</feature>
<evidence type="ECO:0000256" key="9">
    <source>
        <dbReference type="ARBA" id="ARBA00023043"/>
    </source>
</evidence>
<dbReference type="Gene3D" id="1.20.5.190">
    <property type="match status" value="1"/>
</dbReference>
<feature type="compositionally biased region" description="Low complexity" evidence="15">
    <location>
        <begin position="727"/>
        <end position="737"/>
    </location>
</feature>
<feature type="compositionally biased region" description="Polar residues" evidence="15">
    <location>
        <begin position="747"/>
        <end position="756"/>
    </location>
</feature>
<evidence type="ECO:0000313" key="18">
    <source>
        <dbReference type="Proteomes" id="UP001142055"/>
    </source>
</evidence>
<feature type="compositionally biased region" description="Polar residues" evidence="15">
    <location>
        <begin position="225"/>
        <end position="235"/>
    </location>
</feature>
<keyword evidence="8" id="KW-0800">Toxin</keyword>
<keyword evidence="4" id="KW-0268">Exocytosis</keyword>
<sequence length="1380" mass="155577">MFKAYHYKGPRSGSMLLYSRKRVRYRRDGYCWKKRKDGKTTREDHMKLKVQGIECIYGCYVHSAVLPTFHRRCYWLLQNPDIVLVHYLNVPYNDDNKTIQPSLNFFLDSRKEWTREDLLGELKPMFLNETGKSEINGSCDQLDKSTSQLIESMVQQLLMKQRAKSLKPLANSTSNNDDFVNQNVDSNGKYASIASLPKQMQIIAGVSTTNSSRNKTTNSTKRDASTTCSMITTATLKAAEEDHSRRQQKQQRQIDLNGNLSVTIKSSPPSSSSANSSPSVTSNPIAVQQQLNPSSAQSGTGTQSPILTTSQATLTTSAIKNEPEDVEMELAKHHTQFSLNELIKDEHDDEKMIICNSEPSSPLCHSAKFVLQDDSNFFTQTLNTNPLTQNDDFDAFDSLFDCTTDESMIILNEGTTVNFGSNTSRHLHSHPQHQSIHRINSHQSTYGTNCHQTHHRDVNLNQSSDVLLSSNDQQRQQQHSETISSVSVGNANCTSTGSIDHFMDNDDDDDGIVPTCSDDILFGLDSFDIFSDFDHLVDDLHNSEHHANSTTTNQSDCLNESAIAYSSSSHSNNYKDNHQQQQQQQQQPNMIANPANSSSSTSSSAVSTPIGTSATSGNLSPNEPSSMATTTSSSKSTTQSEWQTTAECHAITVTVDENGNLAMIKSASADSMIDPDQLQRQPRRVASAGHRVQTDLTQPSSLSQIHQLIESNRPRTRHHSEIYSTVNRNNNNSKNTNSIAETRRISTRSNSTNTELDQQHQIDSNKNEQSHSPVSIADYSPEWCYPEGGIKVLVAGPWYNVDENNCTNRYTIHFDGVSVPTQLVQSGLLRCYSPKHEPGFVTLNVSCNDSIISNSVIFEYRSHTEVSPQKTPDFFTFDENLFQAVLLERCDKLNRALIGIDNNVPMVNQQSTTMTIDSITKIIEMFPHLVMMVQNYQLNFDVIVLEGDDLPDKTILHLAVALDACELVRLILDQYNELSSMNCLSNGLSRQFDPNVRDRYGHCPLEWARALGHTKLVQLLCQFDCNVIDQNRLTITMVSCQNGQQRKPMGNNNTSSESLIEMPPSPKCQRQRQHLDNNNKNSNDNDVDKDIIKRGLTLTSLMTFESKPKIEEEEEEVDLQSLDDLIRYLEQNEQQSFDNEYFDEEKNFRLHSSNYLIEPSLLLMSSYRETINNDSPFSSNGSPSSSGHCSLDYSPTSEIVADCSLNQSSLTDQVDNLSLTENEQKQLFHSVLIIQKAFRRYKNRFLNKKKKDEFESAAIVIQNYYRRYRFDHDCNNRLISNQMSANKKNALDHHELHQCEPKRFKTSLILTDEIMNLNGDVDQDDDDDDEGMYSNESTSVDTSMTNSSVLSDNDDEIVDDFSKIMTKNLSVLDYLTSDLC</sequence>